<dbReference type="Proteomes" id="UP000478064">
    <property type="component" value="Unassembled WGS sequence"/>
</dbReference>
<reference evidence="1 2" key="1">
    <citation type="submission" date="2019-10" db="EMBL/GenBank/DDBJ databases">
        <title>Evaluation of single-gene subtyping targets for Pseudomonas.</title>
        <authorList>
            <person name="Reichler S.J."/>
            <person name="Orsi R.H."/>
            <person name="Wiedmann M."/>
            <person name="Martin N.H."/>
            <person name="Murphy S.I."/>
        </authorList>
    </citation>
    <scope>NUCLEOTIDE SEQUENCE [LARGE SCALE GENOMIC DNA]</scope>
    <source>
        <strain evidence="1 2">FSL R10-1637</strain>
    </source>
</reference>
<dbReference type="RefSeq" id="WP_153368592.1">
    <property type="nucleotide sequence ID" value="NZ_WIVS01000228.1"/>
</dbReference>
<protein>
    <submittedName>
        <fullName evidence="1">Uncharacterized protein</fullName>
    </submittedName>
</protein>
<dbReference type="EMBL" id="WIVU01000095">
    <property type="protein sequence ID" value="MQU09153.1"/>
    <property type="molecule type" value="Genomic_DNA"/>
</dbReference>
<gene>
    <name evidence="1" type="ORF">GHO27_26260</name>
</gene>
<proteinExistence type="predicted"/>
<organism evidence="1 2">
    <name type="scientific">Pseudomonas helleri</name>
    <dbReference type="NCBI Taxonomy" id="1608996"/>
    <lineage>
        <taxon>Bacteria</taxon>
        <taxon>Pseudomonadati</taxon>
        <taxon>Pseudomonadota</taxon>
        <taxon>Gammaproteobacteria</taxon>
        <taxon>Pseudomonadales</taxon>
        <taxon>Pseudomonadaceae</taxon>
        <taxon>Pseudomonas</taxon>
    </lineage>
</organism>
<sequence length="133" mass="15034">MSQAELFETLGAPLKNVRWSWGGVRKSDGAVFLRVWQDGTKKINGKRYIWISVENPLGNDLGENERMDHLKLVQAGHPCYLVMCQAVDTSAAPRAIQSFNRNEVFETGDTILDDGHYWIEIRGRVNVREVACA</sequence>
<evidence type="ECO:0000313" key="1">
    <source>
        <dbReference type="EMBL" id="MQU09153.1"/>
    </source>
</evidence>
<accession>A0A6A7ZFU3</accession>
<dbReference type="AlphaFoldDB" id="A0A6A7ZFU3"/>
<comment type="caution">
    <text evidence="1">The sequence shown here is derived from an EMBL/GenBank/DDBJ whole genome shotgun (WGS) entry which is preliminary data.</text>
</comment>
<name>A0A6A7ZFU3_9PSED</name>
<evidence type="ECO:0000313" key="2">
    <source>
        <dbReference type="Proteomes" id="UP000478064"/>
    </source>
</evidence>